<accession>A0A7W8E8I6</accession>
<dbReference type="PANTHER" id="PTHR14136:SF17">
    <property type="entry name" value="BTB_POZ DOMAIN-CONTAINING PROTEIN KCTD9"/>
    <property type="match status" value="1"/>
</dbReference>
<dbReference type="EMBL" id="JACHIP010000037">
    <property type="protein sequence ID" value="MBB5061340.1"/>
    <property type="molecule type" value="Genomic_DNA"/>
</dbReference>
<name>A0A7W8E8I6_9BACT</name>
<dbReference type="PANTHER" id="PTHR14136">
    <property type="entry name" value="BTB_POZ DOMAIN-CONTAINING PROTEIN KCTD9"/>
    <property type="match status" value="1"/>
</dbReference>
<dbReference type="InterPro" id="IPR001646">
    <property type="entry name" value="5peptide_repeat"/>
</dbReference>
<organism evidence="1 2">
    <name type="scientific">Granulicella aggregans</name>
    <dbReference type="NCBI Taxonomy" id="474949"/>
    <lineage>
        <taxon>Bacteria</taxon>
        <taxon>Pseudomonadati</taxon>
        <taxon>Acidobacteriota</taxon>
        <taxon>Terriglobia</taxon>
        <taxon>Terriglobales</taxon>
        <taxon>Acidobacteriaceae</taxon>
        <taxon>Granulicella</taxon>
    </lineage>
</organism>
<dbReference type="SUPFAM" id="SSF141571">
    <property type="entry name" value="Pentapeptide repeat-like"/>
    <property type="match status" value="1"/>
</dbReference>
<keyword evidence="2" id="KW-1185">Reference proteome</keyword>
<sequence>MNGVAMLVRRKDGTVLADTDAAVNKRDLRDAVIRGLFLRVVDFSDSDLRRSDFSNAHLYGTYLYRANCAECSFKGALLQGVVLDEAIFSGADFEGAQLIPDAMGTPCTLFGADLKNANLATAILTGCKYDSTTSFPVGFSPENHGMVRKD</sequence>
<reference evidence="1 2" key="1">
    <citation type="submission" date="2020-08" db="EMBL/GenBank/DDBJ databases">
        <title>Genomic Encyclopedia of Type Strains, Phase IV (KMG-V): Genome sequencing to study the core and pangenomes of soil and plant-associated prokaryotes.</title>
        <authorList>
            <person name="Whitman W."/>
        </authorList>
    </citation>
    <scope>NUCLEOTIDE SEQUENCE [LARGE SCALE GENOMIC DNA]</scope>
    <source>
        <strain evidence="1 2">M8UP14</strain>
    </source>
</reference>
<evidence type="ECO:0000313" key="2">
    <source>
        <dbReference type="Proteomes" id="UP000540989"/>
    </source>
</evidence>
<dbReference type="Proteomes" id="UP000540989">
    <property type="component" value="Unassembled WGS sequence"/>
</dbReference>
<dbReference type="InterPro" id="IPR051082">
    <property type="entry name" value="Pentapeptide-BTB/POZ_domain"/>
</dbReference>
<comment type="caution">
    <text evidence="1">The sequence shown here is derived from an EMBL/GenBank/DDBJ whole genome shotgun (WGS) entry which is preliminary data.</text>
</comment>
<dbReference type="Pfam" id="PF00805">
    <property type="entry name" value="Pentapeptide"/>
    <property type="match status" value="2"/>
</dbReference>
<evidence type="ECO:0000313" key="1">
    <source>
        <dbReference type="EMBL" id="MBB5061340.1"/>
    </source>
</evidence>
<gene>
    <name evidence="1" type="ORF">HDF16_006076</name>
</gene>
<dbReference type="Gene3D" id="2.160.20.80">
    <property type="entry name" value="E3 ubiquitin-protein ligase SopA"/>
    <property type="match status" value="1"/>
</dbReference>
<protein>
    <submittedName>
        <fullName evidence="1">Uncharacterized protein YjbI with pentapeptide repeats</fullName>
    </submittedName>
</protein>
<dbReference type="AlphaFoldDB" id="A0A7W8E8I6"/>
<proteinExistence type="predicted"/>